<keyword evidence="11" id="KW-1185">Reference proteome</keyword>
<keyword evidence="7" id="KW-0479">Metal-binding</keyword>
<dbReference type="PANTHER" id="PTHR20855:SF3">
    <property type="entry name" value="LD03007P"/>
    <property type="match status" value="1"/>
</dbReference>
<feature type="transmembrane region" description="Helical" evidence="8">
    <location>
        <begin position="160"/>
        <end position="179"/>
    </location>
</feature>
<dbReference type="NCBIfam" id="TIGR01065">
    <property type="entry name" value="hlyIII"/>
    <property type="match status" value="1"/>
</dbReference>
<evidence type="ECO:0000313" key="9">
    <source>
        <dbReference type="EMBL" id="PWL52946.1"/>
    </source>
</evidence>
<dbReference type="Proteomes" id="UP000246114">
    <property type="component" value="Unassembled WGS sequence"/>
</dbReference>
<feature type="transmembrane region" description="Helical" evidence="8">
    <location>
        <begin position="82"/>
        <end position="99"/>
    </location>
</feature>
<dbReference type="EMBL" id="QAMZ01000043">
    <property type="protein sequence ID" value="PWL52946.1"/>
    <property type="molecule type" value="Genomic_DNA"/>
</dbReference>
<evidence type="ECO:0000256" key="6">
    <source>
        <dbReference type="ARBA" id="ARBA00023136"/>
    </source>
</evidence>
<keyword evidence="7" id="KW-0862">Zinc</keyword>
<comment type="subcellular location">
    <subcellularLocation>
        <location evidence="1">Cell membrane</location>
        <topology evidence="1">Multi-pass membrane protein</topology>
    </subcellularLocation>
</comment>
<evidence type="ECO:0000256" key="4">
    <source>
        <dbReference type="ARBA" id="ARBA00022692"/>
    </source>
</evidence>
<protein>
    <submittedName>
        <fullName evidence="9 10">Hemolysin</fullName>
    </submittedName>
</protein>
<keyword evidence="6 8" id="KW-0472">Membrane</keyword>
<gene>
    <name evidence="9" type="ORF">DBY38_08705</name>
    <name evidence="10" type="ORF">SAMN04487885_11667</name>
</gene>
<evidence type="ECO:0000256" key="7">
    <source>
        <dbReference type="PIRSR" id="PIRSR604254-1"/>
    </source>
</evidence>
<dbReference type="GeneID" id="90544454"/>
<dbReference type="GO" id="GO:0005886">
    <property type="term" value="C:plasma membrane"/>
    <property type="evidence" value="ECO:0007669"/>
    <property type="project" value="UniProtKB-SubCell"/>
</dbReference>
<feature type="binding site" evidence="7">
    <location>
        <position position="195"/>
    </location>
    <ligand>
        <name>Zn(2+)</name>
        <dbReference type="ChEBI" id="CHEBI:29105"/>
    </ligand>
</feature>
<dbReference type="PROSITE" id="PS51257">
    <property type="entry name" value="PROKAR_LIPOPROTEIN"/>
    <property type="match status" value="1"/>
</dbReference>
<keyword evidence="5 8" id="KW-1133">Transmembrane helix</keyword>
<organism evidence="10 11">
    <name type="scientific">Clostridium cadaveris</name>
    <dbReference type="NCBI Taxonomy" id="1529"/>
    <lineage>
        <taxon>Bacteria</taxon>
        <taxon>Bacillati</taxon>
        <taxon>Bacillota</taxon>
        <taxon>Clostridia</taxon>
        <taxon>Eubacteriales</taxon>
        <taxon>Clostridiaceae</taxon>
        <taxon>Clostridium</taxon>
    </lineage>
</organism>
<keyword evidence="4 8" id="KW-0812">Transmembrane</keyword>
<evidence type="ECO:0000256" key="3">
    <source>
        <dbReference type="ARBA" id="ARBA00022475"/>
    </source>
</evidence>
<dbReference type="Proteomes" id="UP000182135">
    <property type="component" value="Unassembled WGS sequence"/>
</dbReference>
<evidence type="ECO:0000256" key="5">
    <source>
        <dbReference type="ARBA" id="ARBA00022989"/>
    </source>
</evidence>
<reference evidence="10 11" key="1">
    <citation type="submission" date="2016-10" db="EMBL/GenBank/DDBJ databases">
        <authorList>
            <person name="de Groot N.N."/>
        </authorList>
    </citation>
    <scope>NUCLEOTIDE SEQUENCE [LARGE SCALE GENOMIC DNA]</scope>
    <source>
        <strain evidence="10 11">NLAE-zl-G419</strain>
    </source>
</reference>
<feature type="transmembrane region" description="Helical" evidence="8">
    <location>
        <begin position="12"/>
        <end position="33"/>
    </location>
</feature>
<dbReference type="GO" id="GO:0046872">
    <property type="term" value="F:metal ion binding"/>
    <property type="evidence" value="ECO:0007669"/>
    <property type="project" value="UniProtKB-KW"/>
</dbReference>
<accession>A0A1I2MXW2</accession>
<feature type="transmembrane region" description="Helical" evidence="8">
    <location>
        <begin position="194"/>
        <end position="213"/>
    </location>
</feature>
<dbReference type="Pfam" id="PF03006">
    <property type="entry name" value="HlyIII"/>
    <property type="match status" value="1"/>
</dbReference>
<proteinExistence type="inferred from homology"/>
<dbReference type="OrthoDB" id="9813689at2"/>
<dbReference type="InterPro" id="IPR004254">
    <property type="entry name" value="AdipoR/HlyIII-related"/>
</dbReference>
<evidence type="ECO:0000256" key="8">
    <source>
        <dbReference type="SAM" id="Phobius"/>
    </source>
</evidence>
<dbReference type="eggNOG" id="COG1272">
    <property type="taxonomic scope" value="Bacteria"/>
</dbReference>
<dbReference type="EMBL" id="FOOE01000016">
    <property type="protein sequence ID" value="SFF94166.1"/>
    <property type="molecule type" value="Genomic_DNA"/>
</dbReference>
<name>A0A1I2MXW2_9CLOT</name>
<sequence length="214" mass="23857">MKNTYREPINGFTHLFGALISCVGLVFMLVKVLSQGGNYAALSGALIFGISLICLYTASSIYHLVNGTDKVLAFLRKLDHSMIFVLIAGTYTPICLLCLDGTLRIVLLSVIWSLALAGVVFKMFWFNAPRWISTIAYIGMGWIALFIFSPLSKALPFMGFFWLILGGVMYTVGGIMYGLKRPNISDKFGFHELFHVFILLGSLSHFILIFNYIL</sequence>
<evidence type="ECO:0000256" key="2">
    <source>
        <dbReference type="ARBA" id="ARBA00008488"/>
    </source>
</evidence>
<evidence type="ECO:0000256" key="1">
    <source>
        <dbReference type="ARBA" id="ARBA00004651"/>
    </source>
</evidence>
<dbReference type="InterPro" id="IPR005744">
    <property type="entry name" value="Hy-lIII"/>
</dbReference>
<dbReference type="STRING" id="1529.SAMN04487885_11667"/>
<comment type="similarity">
    <text evidence="2">Belongs to the UPF0073 (Hly-III) family.</text>
</comment>
<feature type="transmembrane region" description="Helical" evidence="8">
    <location>
        <begin position="40"/>
        <end position="62"/>
    </location>
</feature>
<dbReference type="AlphaFoldDB" id="A0A1I2MXW2"/>
<keyword evidence="3" id="KW-1003">Cell membrane</keyword>
<feature type="binding site" evidence="7">
    <location>
        <position position="191"/>
    </location>
    <ligand>
        <name>Zn(2+)</name>
        <dbReference type="ChEBI" id="CHEBI:29105"/>
    </ligand>
</feature>
<reference evidence="9 12" key="2">
    <citation type="submission" date="2018-03" db="EMBL/GenBank/DDBJ databases">
        <title>The uncultured portion of the human microbiome is neutrally assembled.</title>
        <authorList>
            <person name="Jeraldo P."/>
            <person name="Boardman L."/>
            <person name="White B.A."/>
            <person name="Nelson H."/>
            <person name="Goldenfeld N."/>
            <person name="Chia N."/>
        </authorList>
    </citation>
    <scope>NUCLEOTIDE SEQUENCE [LARGE SCALE GENOMIC DNA]</scope>
    <source>
        <strain evidence="9">CIM:MAG 903</strain>
    </source>
</reference>
<dbReference type="GO" id="GO:0140911">
    <property type="term" value="F:pore-forming activity"/>
    <property type="evidence" value="ECO:0007669"/>
    <property type="project" value="InterPro"/>
</dbReference>
<evidence type="ECO:0000313" key="11">
    <source>
        <dbReference type="Proteomes" id="UP000182135"/>
    </source>
</evidence>
<evidence type="ECO:0000313" key="12">
    <source>
        <dbReference type="Proteomes" id="UP000246114"/>
    </source>
</evidence>
<feature type="binding site" evidence="7">
    <location>
        <position position="63"/>
    </location>
    <ligand>
        <name>Zn(2+)</name>
        <dbReference type="ChEBI" id="CHEBI:29105"/>
    </ligand>
</feature>
<feature type="transmembrane region" description="Helical" evidence="8">
    <location>
        <begin position="106"/>
        <end position="125"/>
    </location>
</feature>
<evidence type="ECO:0000313" key="10">
    <source>
        <dbReference type="EMBL" id="SFF94166.1"/>
    </source>
</evidence>
<feature type="transmembrane region" description="Helical" evidence="8">
    <location>
        <begin position="131"/>
        <end position="148"/>
    </location>
</feature>
<dbReference type="RefSeq" id="WP_027637991.1">
    <property type="nucleotide sequence ID" value="NZ_BAAACD010000024.1"/>
</dbReference>
<dbReference type="PANTHER" id="PTHR20855">
    <property type="entry name" value="ADIPOR/PROGESTIN RECEPTOR-RELATED"/>
    <property type="match status" value="1"/>
</dbReference>